<evidence type="ECO:0000259" key="10">
    <source>
        <dbReference type="Pfam" id="PF01261"/>
    </source>
</evidence>
<feature type="binding site" evidence="9">
    <location>
        <position position="184"/>
    </location>
    <ligand>
        <name>Zn(2+)</name>
        <dbReference type="ChEBI" id="CHEBI:29105"/>
        <label>3</label>
    </ligand>
</feature>
<dbReference type="GO" id="GO:0006284">
    <property type="term" value="P:base-excision repair"/>
    <property type="evidence" value="ECO:0007669"/>
    <property type="project" value="TreeGrafter"/>
</dbReference>
<feature type="domain" description="Xylose isomerase-like TIM barrel" evidence="10">
    <location>
        <begin position="23"/>
        <end position="280"/>
    </location>
</feature>
<feature type="binding site" evidence="9">
    <location>
        <position position="181"/>
    </location>
    <ligand>
        <name>Zn(2+)</name>
        <dbReference type="ChEBI" id="CHEBI:29105"/>
        <label>2</label>
    </ligand>
</feature>
<feature type="binding site" evidence="9">
    <location>
        <position position="233"/>
    </location>
    <ligand>
        <name>Zn(2+)</name>
        <dbReference type="ChEBI" id="CHEBI:29105"/>
        <label>3</label>
    </ligand>
</feature>
<feature type="binding site" evidence="9">
    <location>
        <position position="147"/>
    </location>
    <ligand>
        <name>Zn(2+)</name>
        <dbReference type="ChEBI" id="CHEBI:29105"/>
        <label>2</label>
    </ligand>
</feature>
<name>A0A7W7Y3K6_9BACT</name>
<dbReference type="EMBL" id="JACHID010000003">
    <property type="protein sequence ID" value="MBB5021445.1"/>
    <property type="molecule type" value="Genomic_DNA"/>
</dbReference>
<dbReference type="NCBIfam" id="TIGR00587">
    <property type="entry name" value="nfo"/>
    <property type="match status" value="1"/>
</dbReference>
<dbReference type="EC" id="3.1.21.2" evidence="9"/>
<keyword evidence="3 9" id="KW-0479">Metal-binding</keyword>
<dbReference type="Pfam" id="PF01261">
    <property type="entry name" value="AP_endonuc_2"/>
    <property type="match status" value="1"/>
</dbReference>
<dbReference type="InterPro" id="IPR001719">
    <property type="entry name" value="AP_endonuc_2"/>
</dbReference>
<comment type="caution">
    <text evidence="11">The sequence shown here is derived from an EMBL/GenBank/DDBJ whole genome shotgun (WGS) entry which is preliminary data.</text>
</comment>
<dbReference type="InterPro" id="IPR036237">
    <property type="entry name" value="Xyl_isomerase-like_sf"/>
</dbReference>
<dbReference type="FunFam" id="3.20.20.150:FF:000001">
    <property type="entry name" value="Probable endonuclease 4"/>
    <property type="match status" value="1"/>
</dbReference>
<gene>
    <name evidence="9" type="primary">nfo</name>
    <name evidence="11" type="ORF">HNR37_000754</name>
</gene>
<comment type="function">
    <text evidence="9">Endonuclease IV plays a role in DNA repair. It cleaves phosphodiester bonds at apurinic or apyrimidinic (AP) sites, generating a 3'-hydroxyl group and a 5'-terminal sugar phosphate.</text>
</comment>
<dbReference type="AlphaFoldDB" id="A0A7W7Y3K6"/>
<dbReference type="PANTHER" id="PTHR21445:SF0">
    <property type="entry name" value="APURINIC-APYRIMIDINIC ENDONUCLEASE"/>
    <property type="match status" value="1"/>
</dbReference>
<dbReference type="Gene3D" id="3.20.20.150">
    <property type="entry name" value="Divalent-metal-dependent TIM barrel enzymes"/>
    <property type="match status" value="1"/>
</dbReference>
<organism evidence="11 12">
    <name type="scientific">Desulfurispira natronophila</name>
    <dbReference type="NCBI Taxonomy" id="682562"/>
    <lineage>
        <taxon>Bacteria</taxon>
        <taxon>Pseudomonadati</taxon>
        <taxon>Chrysiogenota</taxon>
        <taxon>Chrysiogenia</taxon>
        <taxon>Chrysiogenales</taxon>
        <taxon>Chrysiogenaceae</taxon>
        <taxon>Desulfurispira</taxon>
    </lineage>
</organism>
<comment type="cofactor">
    <cofactor evidence="9">
        <name>Zn(2+)</name>
        <dbReference type="ChEBI" id="CHEBI:29105"/>
    </cofactor>
    <text evidence="9">Binds 3 Zn(2+) ions.</text>
</comment>
<dbReference type="InterPro" id="IPR018246">
    <property type="entry name" value="AP_endonuc_F2_Zn_BS"/>
</dbReference>
<dbReference type="PROSITE" id="PS00731">
    <property type="entry name" value="AP_NUCLEASE_F2_3"/>
    <property type="match status" value="1"/>
</dbReference>
<keyword evidence="5 9" id="KW-0227">DNA damage</keyword>
<keyword evidence="6 9" id="KW-0378">Hydrolase</keyword>
<sequence>MLISSPIIGAHVSVAGGLHLAPERAHSIGANGIQIFTRNQRTWRAKPISNDELKAFQAAIKDYPLQSITSHASYLLNLANPHAEPWERSIVALAQEYERCQILNIPLLVIHPGAHLDSGLEAGIKRIAAALDRVLGNVDEGPTLLLENVAGQGTTIGRTFDELASIIGAMDHGHRTGFCLDTAHAYAAGYDLSSESGFASTMEELARTLGGERLHMLHINDSKVPLNSRKDRHAPLGHGHMGWSAFARLLQDPLTAQLPMILETPSGMEGWATEIAQLRQLTSNNTR</sequence>
<feature type="binding site" evidence="9">
    <location>
        <position position="263"/>
    </location>
    <ligand>
        <name>Zn(2+)</name>
        <dbReference type="ChEBI" id="CHEBI:29105"/>
        <label>2</label>
    </ligand>
</feature>
<dbReference type="CDD" id="cd00019">
    <property type="entry name" value="AP2Ec"/>
    <property type="match status" value="1"/>
</dbReference>
<dbReference type="RefSeq" id="WP_221270393.1">
    <property type="nucleotide sequence ID" value="NZ_JACHID010000003.1"/>
</dbReference>
<dbReference type="GO" id="GO:0008833">
    <property type="term" value="F:deoxyribonuclease IV (phage-T4-induced) activity"/>
    <property type="evidence" value="ECO:0007669"/>
    <property type="project" value="UniProtKB-UniRule"/>
</dbReference>
<evidence type="ECO:0000256" key="3">
    <source>
        <dbReference type="ARBA" id="ARBA00022723"/>
    </source>
</evidence>
<evidence type="ECO:0000256" key="4">
    <source>
        <dbReference type="ARBA" id="ARBA00022759"/>
    </source>
</evidence>
<feature type="binding site" evidence="9">
    <location>
        <position position="218"/>
    </location>
    <ligand>
        <name>Zn(2+)</name>
        <dbReference type="ChEBI" id="CHEBI:29105"/>
        <label>2</label>
    </ligand>
</feature>
<dbReference type="InterPro" id="IPR013022">
    <property type="entry name" value="Xyl_isomerase-like_TIM-brl"/>
</dbReference>
<accession>A0A7W7Y3K6</accession>
<feature type="binding site" evidence="9">
    <location>
        <position position="111"/>
    </location>
    <ligand>
        <name>Zn(2+)</name>
        <dbReference type="ChEBI" id="CHEBI:29105"/>
        <label>1</label>
    </ligand>
</feature>
<evidence type="ECO:0000256" key="1">
    <source>
        <dbReference type="ARBA" id="ARBA00005340"/>
    </source>
</evidence>
<dbReference type="Proteomes" id="UP000528322">
    <property type="component" value="Unassembled WGS sequence"/>
</dbReference>
<reference evidence="11 12" key="1">
    <citation type="submission" date="2020-08" db="EMBL/GenBank/DDBJ databases">
        <title>Genomic Encyclopedia of Type Strains, Phase IV (KMG-IV): sequencing the most valuable type-strain genomes for metagenomic binning, comparative biology and taxonomic classification.</title>
        <authorList>
            <person name="Goeker M."/>
        </authorList>
    </citation>
    <scope>NUCLEOTIDE SEQUENCE [LARGE SCALE GENOMIC DNA]</scope>
    <source>
        <strain evidence="11 12">DSM 22071</strain>
    </source>
</reference>
<feature type="binding site" evidence="9">
    <location>
        <position position="147"/>
    </location>
    <ligand>
        <name>Zn(2+)</name>
        <dbReference type="ChEBI" id="CHEBI:29105"/>
        <label>1</label>
    </ligand>
</feature>
<keyword evidence="12" id="KW-1185">Reference proteome</keyword>
<evidence type="ECO:0000256" key="9">
    <source>
        <dbReference type="HAMAP-Rule" id="MF_00152"/>
    </source>
</evidence>
<dbReference type="GO" id="GO:0008270">
    <property type="term" value="F:zinc ion binding"/>
    <property type="evidence" value="ECO:0007669"/>
    <property type="project" value="UniProtKB-UniRule"/>
</dbReference>
<dbReference type="GO" id="GO:0003677">
    <property type="term" value="F:DNA binding"/>
    <property type="evidence" value="ECO:0007669"/>
    <property type="project" value="InterPro"/>
</dbReference>
<evidence type="ECO:0000313" key="12">
    <source>
        <dbReference type="Proteomes" id="UP000528322"/>
    </source>
</evidence>
<dbReference type="PANTHER" id="PTHR21445">
    <property type="entry name" value="ENDONUCLEASE IV ENDODEOXYRIBONUCLEASE IV"/>
    <property type="match status" value="1"/>
</dbReference>
<keyword evidence="8 9" id="KW-0234">DNA repair</keyword>
<keyword evidence="2 9" id="KW-0540">Nuclease</keyword>
<evidence type="ECO:0000256" key="5">
    <source>
        <dbReference type="ARBA" id="ARBA00022763"/>
    </source>
</evidence>
<dbReference type="GO" id="GO:0003906">
    <property type="term" value="F:DNA-(apurinic or apyrimidinic site) endonuclease activity"/>
    <property type="evidence" value="ECO:0007669"/>
    <property type="project" value="TreeGrafter"/>
</dbReference>
<keyword evidence="4 9" id="KW-0255">Endonuclease</keyword>
<dbReference type="GO" id="GO:0008081">
    <property type="term" value="F:phosphoric diester hydrolase activity"/>
    <property type="evidence" value="ECO:0007669"/>
    <property type="project" value="TreeGrafter"/>
</dbReference>
<evidence type="ECO:0000256" key="2">
    <source>
        <dbReference type="ARBA" id="ARBA00022722"/>
    </source>
</evidence>
<evidence type="ECO:0000256" key="8">
    <source>
        <dbReference type="ARBA" id="ARBA00023204"/>
    </source>
</evidence>
<evidence type="ECO:0000313" key="11">
    <source>
        <dbReference type="EMBL" id="MBB5021445.1"/>
    </source>
</evidence>
<evidence type="ECO:0000256" key="6">
    <source>
        <dbReference type="ARBA" id="ARBA00022801"/>
    </source>
</evidence>
<evidence type="ECO:0000256" key="7">
    <source>
        <dbReference type="ARBA" id="ARBA00022833"/>
    </source>
</evidence>
<dbReference type="SMART" id="SM00518">
    <property type="entry name" value="AP2Ec"/>
    <property type="match status" value="1"/>
</dbReference>
<dbReference type="PROSITE" id="PS00729">
    <property type="entry name" value="AP_NUCLEASE_F2_1"/>
    <property type="match status" value="1"/>
</dbReference>
<comment type="catalytic activity">
    <reaction evidence="9">
        <text>Endonucleolytic cleavage to 5'-phosphooligonucleotide end-products.</text>
        <dbReference type="EC" id="3.1.21.2"/>
    </reaction>
</comment>
<feature type="binding site" evidence="9">
    <location>
        <position position="71"/>
    </location>
    <ligand>
        <name>Zn(2+)</name>
        <dbReference type="ChEBI" id="CHEBI:29105"/>
        <label>1</label>
    </ligand>
</feature>
<keyword evidence="7 9" id="KW-0862">Zinc</keyword>
<proteinExistence type="inferred from homology"/>
<feature type="binding site" evidence="9">
    <location>
        <position position="231"/>
    </location>
    <ligand>
        <name>Zn(2+)</name>
        <dbReference type="ChEBI" id="CHEBI:29105"/>
        <label>3</label>
    </ligand>
</feature>
<dbReference type="SUPFAM" id="SSF51658">
    <property type="entry name" value="Xylose isomerase-like"/>
    <property type="match status" value="1"/>
</dbReference>
<comment type="similarity">
    <text evidence="1 9">Belongs to the AP endonuclease 2 family.</text>
</comment>
<protein>
    <recommendedName>
        <fullName evidence="9">Probable endonuclease 4</fullName>
        <ecNumber evidence="9">3.1.21.2</ecNumber>
    </recommendedName>
    <alternativeName>
        <fullName evidence="9">Endodeoxyribonuclease IV</fullName>
    </alternativeName>
    <alternativeName>
        <fullName evidence="9">Endonuclease IV</fullName>
    </alternativeName>
</protein>
<dbReference type="HAMAP" id="MF_00152">
    <property type="entry name" value="Nfo"/>
    <property type="match status" value="1"/>
</dbReference>
<dbReference type="PROSITE" id="PS51432">
    <property type="entry name" value="AP_NUCLEASE_F2_4"/>
    <property type="match status" value="1"/>
</dbReference>